<dbReference type="RefSeq" id="WP_109622259.1">
    <property type="nucleotide sequence ID" value="NZ_QGDO01000008.1"/>
</dbReference>
<name>A0A315Z4R2_SEDFL</name>
<dbReference type="AlphaFoldDB" id="A0A315Z4R2"/>
<organism evidence="2 3">
    <name type="scientific">Sediminitomix flava</name>
    <dbReference type="NCBI Taxonomy" id="379075"/>
    <lineage>
        <taxon>Bacteria</taxon>
        <taxon>Pseudomonadati</taxon>
        <taxon>Bacteroidota</taxon>
        <taxon>Cytophagia</taxon>
        <taxon>Cytophagales</taxon>
        <taxon>Flammeovirgaceae</taxon>
        <taxon>Sediminitomix</taxon>
    </lineage>
</organism>
<evidence type="ECO:0000256" key="1">
    <source>
        <dbReference type="SAM" id="SignalP"/>
    </source>
</evidence>
<feature type="signal peptide" evidence="1">
    <location>
        <begin position="1"/>
        <end position="26"/>
    </location>
</feature>
<evidence type="ECO:0000313" key="3">
    <source>
        <dbReference type="Proteomes" id="UP000245535"/>
    </source>
</evidence>
<feature type="chain" id="PRO_5016252325" evidence="1">
    <location>
        <begin position="27"/>
        <end position="74"/>
    </location>
</feature>
<dbReference type="Proteomes" id="UP000245535">
    <property type="component" value="Unassembled WGS sequence"/>
</dbReference>
<gene>
    <name evidence="2" type="ORF">BC781_108153</name>
</gene>
<protein>
    <submittedName>
        <fullName evidence="2">Uncharacterized protein</fullName>
    </submittedName>
</protein>
<comment type="caution">
    <text evidence="2">The sequence shown here is derived from an EMBL/GenBank/DDBJ whole genome shotgun (WGS) entry which is preliminary data.</text>
</comment>
<proteinExistence type="predicted"/>
<keyword evidence="1" id="KW-0732">Signal</keyword>
<accession>A0A315Z4R2</accession>
<reference evidence="2 3" key="1">
    <citation type="submission" date="2018-03" db="EMBL/GenBank/DDBJ databases">
        <title>Genomic Encyclopedia of Archaeal and Bacterial Type Strains, Phase II (KMG-II): from individual species to whole genera.</title>
        <authorList>
            <person name="Goeker M."/>
        </authorList>
    </citation>
    <scope>NUCLEOTIDE SEQUENCE [LARGE SCALE GENOMIC DNA]</scope>
    <source>
        <strain evidence="2 3">DSM 28229</strain>
    </source>
</reference>
<evidence type="ECO:0000313" key="2">
    <source>
        <dbReference type="EMBL" id="PWJ38018.1"/>
    </source>
</evidence>
<keyword evidence="3" id="KW-1185">Reference proteome</keyword>
<sequence>MKVLKTISALSAAVVAFTMFSFSASADSSVEYNMDVQEYAAAAELTAKAPVIIGDWVLVRGCDCDSPAPPAPEQ</sequence>
<dbReference type="EMBL" id="QGDO01000008">
    <property type="protein sequence ID" value="PWJ38018.1"/>
    <property type="molecule type" value="Genomic_DNA"/>
</dbReference>